<dbReference type="HAMAP" id="MF_00101">
    <property type="entry name" value="AcpS"/>
    <property type="match status" value="1"/>
</dbReference>
<evidence type="ECO:0000256" key="5">
    <source>
        <dbReference type="ARBA" id="ARBA00022842"/>
    </source>
</evidence>
<gene>
    <name evidence="8 10" type="primary">acpS</name>
    <name evidence="10" type="ORF">N7603_06705</name>
</gene>
<protein>
    <recommendedName>
        <fullName evidence="8">Holo-[acyl-carrier-protein] synthase</fullName>
        <shortName evidence="8">Holo-ACP synthase</shortName>
        <ecNumber evidence="8">2.7.8.7</ecNumber>
    </recommendedName>
    <alternativeName>
        <fullName evidence="8">4'-phosphopantetheinyl transferase AcpS</fullName>
    </alternativeName>
</protein>
<comment type="cofactor">
    <cofactor evidence="8">
        <name>Mg(2+)</name>
        <dbReference type="ChEBI" id="CHEBI:18420"/>
    </cofactor>
</comment>
<evidence type="ECO:0000256" key="8">
    <source>
        <dbReference type="HAMAP-Rule" id="MF_00101"/>
    </source>
</evidence>
<comment type="similarity">
    <text evidence="8">Belongs to the P-Pant transferase superfamily. AcpS family.</text>
</comment>
<keyword evidence="4 8" id="KW-0276">Fatty acid metabolism</keyword>
<reference evidence="11" key="1">
    <citation type="submission" date="2023-07" db="EMBL/GenBank/DDBJ databases">
        <title>Novel Mycoplasma species identified in domestic and wild animals.</title>
        <authorList>
            <person name="Volokhov D.V."/>
            <person name="Furtak V.A."/>
            <person name="Zagorodnyaya T.A."/>
        </authorList>
    </citation>
    <scope>NUCLEOTIDE SEQUENCE [LARGE SCALE GENOMIC DNA]</scope>
    <source>
        <strain evidence="11">92-19</strain>
    </source>
</reference>
<dbReference type="NCBIfam" id="TIGR00556">
    <property type="entry name" value="pantethn_trn"/>
    <property type="match status" value="1"/>
</dbReference>
<feature type="binding site" evidence="8">
    <location>
        <position position="56"/>
    </location>
    <ligand>
        <name>Mg(2+)</name>
        <dbReference type="ChEBI" id="CHEBI:18420"/>
    </ligand>
</feature>
<dbReference type="RefSeq" id="WP_262096649.1">
    <property type="nucleotide sequence ID" value="NZ_JAOEGN010000012.1"/>
</dbReference>
<keyword evidence="6 8" id="KW-0443">Lipid metabolism</keyword>
<dbReference type="Pfam" id="PF01648">
    <property type="entry name" value="ACPS"/>
    <property type="match status" value="1"/>
</dbReference>
<dbReference type="GO" id="GO:0008897">
    <property type="term" value="F:holo-[acyl-carrier-protein] synthase activity"/>
    <property type="evidence" value="ECO:0007669"/>
    <property type="project" value="UniProtKB-EC"/>
</dbReference>
<organism evidence="10 11">
    <name type="scientific">Paracholeplasma vituli</name>
    <dbReference type="NCBI Taxonomy" id="69473"/>
    <lineage>
        <taxon>Bacteria</taxon>
        <taxon>Bacillati</taxon>
        <taxon>Mycoplasmatota</taxon>
        <taxon>Mollicutes</taxon>
        <taxon>Acholeplasmatales</taxon>
        <taxon>Acholeplasmataceae</taxon>
        <taxon>Paracholeplasma</taxon>
    </lineage>
</organism>
<dbReference type="Proteomes" id="UP001209076">
    <property type="component" value="Unassembled WGS sequence"/>
</dbReference>
<dbReference type="EC" id="2.7.8.7" evidence="8"/>
<keyword evidence="8" id="KW-0963">Cytoplasm</keyword>
<evidence type="ECO:0000259" key="9">
    <source>
        <dbReference type="Pfam" id="PF01648"/>
    </source>
</evidence>
<keyword evidence="3 8" id="KW-0479">Metal-binding</keyword>
<comment type="subcellular location">
    <subcellularLocation>
        <location evidence="8">Cytoplasm</location>
    </subcellularLocation>
</comment>
<feature type="domain" description="4'-phosphopantetheinyl transferase" evidence="9">
    <location>
        <begin position="5"/>
        <end position="112"/>
    </location>
</feature>
<evidence type="ECO:0000256" key="3">
    <source>
        <dbReference type="ARBA" id="ARBA00022723"/>
    </source>
</evidence>
<evidence type="ECO:0000313" key="11">
    <source>
        <dbReference type="Proteomes" id="UP001209076"/>
    </source>
</evidence>
<dbReference type="NCBIfam" id="TIGR00516">
    <property type="entry name" value="acpS"/>
    <property type="match status" value="1"/>
</dbReference>
<name>A0ABT2PXZ3_9MOLU</name>
<feature type="binding site" evidence="8">
    <location>
        <position position="7"/>
    </location>
    <ligand>
        <name>Mg(2+)</name>
        <dbReference type="ChEBI" id="CHEBI:18420"/>
    </ligand>
</feature>
<dbReference type="Gene3D" id="3.90.470.20">
    <property type="entry name" value="4'-phosphopantetheinyl transferase domain"/>
    <property type="match status" value="1"/>
</dbReference>
<dbReference type="SUPFAM" id="SSF56214">
    <property type="entry name" value="4'-phosphopantetheinyl transferase"/>
    <property type="match status" value="1"/>
</dbReference>
<accession>A0ABT2PXZ3</accession>
<dbReference type="InterPro" id="IPR002582">
    <property type="entry name" value="ACPS"/>
</dbReference>
<evidence type="ECO:0000256" key="7">
    <source>
        <dbReference type="ARBA" id="ARBA00023160"/>
    </source>
</evidence>
<evidence type="ECO:0000256" key="1">
    <source>
        <dbReference type="ARBA" id="ARBA00022516"/>
    </source>
</evidence>
<keyword evidence="11" id="KW-1185">Reference proteome</keyword>
<comment type="catalytic activity">
    <reaction evidence="8">
        <text>apo-[ACP] + CoA = holo-[ACP] + adenosine 3',5'-bisphosphate + H(+)</text>
        <dbReference type="Rhea" id="RHEA:12068"/>
        <dbReference type="Rhea" id="RHEA-COMP:9685"/>
        <dbReference type="Rhea" id="RHEA-COMP:9690"/>
        <dbReference type="ChEBI" id="CHEBI:15378"/>
        <dbReference type="ChEBI" id="CHEBI:29999"/>
        <dbReference type="ChEBI" id="CHEBI:57287"/>
        <dbReference type="ChEBI" id="CHEBI:58343"/>
        <dbReference type="ChEBI" id="CHEBI:64479"/>
        <dbReference type="EC" id="2.7.8.7"/>
    </reaction>
</comment>
<keyword evidence="7 8" id="KW-0275">Fatty acid biosynthesis</keyword>
<dbReference type="InterPro" id="IPR037143">
    <property type="entry name" value="4-PPantetheinyl_Trfase_dom_sf"/>
</dbReference>
<comment type="function">
    <text evidence="8">Transfers the 4'-phosphopantetheine moiety from coenzyme A to a Ser of acyl-carrier-protein.</text>
</comment>
<evidence type="ECO:0000313" key="10">
    <source>
        <dbReference type="EMBL" id="MCU0105346.1"/>
    </source>
</evidence>
<dbReference type="InterPro" id="IPR004568">
    <property type="entry name" value="Ppantetheine-prot_Trfase_dom"/>
</dbReference>
<dbReference type="InterPro" id="IPR008278">
    <property type="entry name" value="4-PPantetheinyl_Trfase_dom"/>
</dbReference>
<proteinExistence type="inferred from homology"/>
<dbReference type="EMBL" id="JAOEGN010000012">
    <property type="protein sequence ID" value="MCU0105346.1"/>
    <property type="molecule type" value="Genomic_DNA"/>
</dbReference>
<evidence type="ECO:0000256" key="2">
    <source>
        <dbReference type="ARBA" id="ARBA00022679"/>
    </source>
</evidence>
<evidence type="ECO:0000256" key="6">
    <source>
        <dbReference type="ARBA" id="ARBA00023098"/>
    </source>
</evidence>
<keyword evidence="1 8" id="KW-0444">Lipid biosynthesis</keyword>
<comment type="caution">
    <text evidence="10">The sequence shown here is derived from an EMBL/GenBank/DDBJ whole genome shotgun (WGS) entry which is preliminary data.</text>
</comment>
<sequence>MMKTGIDLVEIERIEKAFSEAFVQRILAHKELEYFHSIHNEHRKMTFLAGRFAAKEALFKALKQGDLTLNFKDICILNDAHGAPYFEAFPNRERYHLELSISHTDHYAVAIVLLEIKE</sequence>
<keyword evidence="2 8" id="KW-0808">Transferase</keyword>
<evidence type="ECO:0000256" key="4">
    <source>
        <dbReference type="ARBA" id="ARBA00022832"/>
    </source>
</evidence>
<keyword evidence="5 8" id="KW-0460">Magnesium</keyword>